<dbReference type="InterPro" id="IPR042179">
    <property type="entry name" value="KGD_C_sf"/>
</dbReference>
<protein>
    <recommendedName>
        <fullName evidence="4">oxoglutarate dehydrogenase (succinyl-transferring)</fullName>
        <ecNumber evidence="4">1.2.4.2</ecNumber>
    </recommendedName>
</protein>
<sequence>MDAEAALSVHNLAFLEALYEAYEADPNSVDPQWIPLLEEGRASASSSSESSSRLHSAEPGSSAEEITLQTQVDNLIEAYRLHGHIGADIDPLGRPRSTDATELDPAHYGLGEQHMDREFGTAGLTPHKASLREIIERLRNTYCRHVGVEYWHLYDPAQRAWLQQRMEGCQNEVVPPQDEQVRLLSSLINVDTVDHFLHSKFLGAKRFSISGAESLIPLLDCLIEGAAEHDIGEVIFGMAHRGRLNVLMNILGKAPKEVFEEFSNTDAESYIGAGDVKYHLGYHRYHKTSTDRDIYLALAFNPSHLEAITPVIQGRVRAKQDANPERGHAASLAVTMHGDAAFSGQGVVSETLNMAALEGYEAGGVIRVVINNQIGFTTDPTDARSGVYATDVAHVLGVPVFHVNGDDPEAAAYVARLAVAWRERFHRDVIIDLVCYRQFGHNEGDDPTFTQPTMYGLIKGRPSVRSLYQKRLVERGTITEAACKDIADTFTAEFDAALTEAKEGAPKAAFEPMHGPWKGYKGGRENPQIDVDTTLEHSEVERLGMAMTRYPEDFAIHRKIKRFLGESQKMIRGEVPFNWATAELLAYASLVDAGVPVRMSGQDAQRGTFSHRHAVFTDTNTGKKWCPLQHINHGQGQFSIYNSPLSEFSVLGFEFGYSLATPGGLTLWEAQFGDFANSAQVIIDQFVSSSEDKWNRISGLVMLLPHGYEGQGPEHSSARLERFLQMCAEDNMQVCNLTTPVQLFHALRRQVLRNWRKPLILMSPKSLLRFRPSFSPRERFLPGGGGFKRVISDEVTAGTKEAAAKVELVLVSAGKVHYDLRAAREEHKREDVALLRVEQLYPFARTGDDLAEQIARYPNAKAIRWVQEEPRNMGAWLFIYPRLLERFGADYSVSYAGRVSSASPATGSSEAHKMELARFVEQAYAPL</sequence>
<feature type="region of interest" description="Disordered" evidence="7">
    <location>
        <begin position="44"/>
        <end position="65"/>
    </location>
</feature>
<evidence type="ECO:0000256" key="4">
    <source>
        <dbReference type="ARBA" id="ARBA00012280"/>
    </source>
</evidence>
<evidence type="ECO:0000256" key="1">
    <source>
        <dbReference type="ARBA" id="ARBA00001964"/>
    </source>
</evidence>
<comment type="similarity">
    <text evidence="3">Belongs to the alpha-ketoglutarate dehydrogenase family.</text>
</comment>
<feature type="domain" description="Transketolase-like pyrimidine-binding" evidence="8">
    <location>
        <begin position="577"/>
        <end position="770"/>
    </location>
</feature>
<comment type="cofactor">
    <cofactor evidence="1">
        <name>thiamine diphosphate</name>
        <dbReference type="ChEBI" id="CHEBI:58937"/>
    </cofactor>
</comment>
<dbReference type="GO" id="GO:0005829">
    <property type="term" value="C:cytosol"/>
    <property type="evidence" value="ECO:0007669"/>
    <property type="project" value="TreeGrafter"/>
</dbReference>
<dbReference type="NCBIfam" id="NF008907">
    <property type="entry name" value="PRK12270.1"/>
    <property type="match status" value="1"/>
</dbReference>
<proteinExistence type="inferred from homology"/>
<dbReference type="InterPro" id="IPR011603">
    <property type="entry name" value="2oxoglutarate_DH_E1"/>
</dbReference>
<comment type="caution">
    <text evidence="9">The sequence shown here is derived from an EMBL/GenBank/DDBJ whole genome shotgun (WGS) entry which is preliminary data.</text>
</comment>
<dbReference type="GO" id="GO:0006099">
    <property type="term" value="P:tricarboxylic acid cycle"/>
    <property type="evidence" value="ECO:0007669"/>
    <property type="project" value="TreeGrafter"/>
</dbReference>
<dbReference type="Pfam" id="PF02779">
    <property type="entry name" value="Transket_pyr"/>
    <property type="match status" value="1"/>
</dbReference>
<evidence type="ECO:0000313" key="9">
    <source>
        <dbReference type="EMBL" id="EDM75465.1"/>
    </source>
</evidence>
<organism evidence="9 10">
    <name type="scientific">Plesiocystis pacifica SIR-1</name>
    <dbReference type="NCBI Taxonomy" id="391625"/>
    <lineage>
        <taxon>Bacteria</taxon>
        <taxon>Pseudomonadati</taxon>
        <taxon>Myxococcota</taxon>
        <taxon>Polyangia</taxon>
        <taxon>Nannocystales</taxon>
        <taxon>Nannocystaceae</taxon>
        <taxon>Plesiocystis</taxon>
    </lineage>
</organism>
<dbReference type="Pfam" id="PF00676">
    <property type="entry name" value="E1_dh"/>
    <property type="match status" value="1"/>
</dbReference>
<dbReference type="PIRSF" id="PIRSF000157">
    <property type="entry name" value="Oxoglu_dh_E1"/>
    <property type="match status" value="1"/>
</dbReference>
<dbReference type="InterPro" id="IPR032106">
    <property type="entry name" value="2-oxogl_dehyd_N"/>
</dbReference>
<evidence type="ECO:0000259" key="8">
    <source>
        <dbReference type="SMART" id="SM00861"/>
    </source>
</evidence>
<dbReference type="STRING" id="391625.PPSIR1_34108"/>
<accession>A6GF68</accession>
<dbReference type="InterPro" id="IPR029061">
    <property type="entry name" value="THDP-binding"/>
</dbReference>
<dbReference type="InterPro" id="IPR005475">
    <property type="entry name" value="Transketolase-like_Pyr-bd"/>
</dbReference>
<evidence type="ECO:0000256" key="6">
    <source>
        <dbReference type="ARBA" id="ARBA00023052"/>
    </source>
</evidence>
<dbReference type="EC" id="1.2.4.2" evidence="4"/>
<dbReference type="GO" id="GO:0004591">
    <property type="term" value="F:oxoglutarate dehydrogenase (succinyl-transferring) activity"/>
    <property type="evidence" value="ECO:0007669"/>
    <property type="project" value="UniProtKB-EC"/>
</dbReference>
<dbReference type="SMART" id="SM00861">
    <property type="entry name" value="Transket_pyr"/>
    <property type="match status" value="1"/>
</dbReference>
<dbReference type="GO" id="GO:0045252">
    <property type="term" value="C:oxoglutarate dehydrogenase complex"/>
    <property type="evidence" value="ECO:0007669"/>
    <property type="project" value="TreeGrafter"/>
</dbReference>
<evidence type="ECO:0000256" key="3">
    <source>
        <dbReference type="ARBA" id="ARBA00006936"/>
    </source>
</evidence>
<dbReference type="InterPro" id="IPR001017">
    <property type="entry name" value="DH_E1"/>
</dbReference>
<comment type="function">
    <text evidence="2">E1 component of the 2-oxoglutarate dehydrogenase (OGDH) complex which catalyzes the decarboxylation of 2-oxoglutarate, the first step in the conversion of 2-oxoglutarate to succinyl-CoA and CO(2).</text>
</comment>
<dbReference type="Proteomes" id="UP000005801">
    <property type="component" value="Unassembled WGS sequence"/>
</dbReference>
<feature type="compositionally biased region" description="Low complexity" evidence="7">
    <location>
        <begin position="44"/>
        <end position="58"/>
    </location>
</feature>
<dbReference type="Gene3D" id="3.40.50.970">
    <property type="match status" value="1"/>
</dbReference>
<dbReference type="GO" id="GO:0030976">
    <property type="term" value="F:thiamine pyrophosphate binding"/>
    <property type="evidence" value="ECO:0007669"/>
    <property type="project" value="InterPro"/>
</dbReference>
<reference evidence="9 10" key="1">
    <citation type="submission" date="2007-06" db="EMBL/GenBank/DDBJ databases">
        <authorList>
            <person name="Shimkets L."/>
            <person name="Ferriera S."/>
            <person name="Johnson J."/>
            <person name="Kravitz S."/>
            <person name="Beeson K."/>
            <person name="Sutton G."/>
            <person name="Rogers Y.-H."/>
            <person name="Friedman R."/>
            <person name="Frazier M."/>
            <person name="Venter J.C."/>
        </authorList>
    </citation>
    <scope>NUCLEOTIDE SEQUENCE [LARGE SCALE GENOMIC DNA]</scope>
    <source>
        <strain evidence="9 10">SIR-1</strain>
    </source>
</reference>
<dbReference type="Gene3D" id="3.40.50.12470">
    <property type="match status" value="1"/>
</dbReference>
<dbReference type="OrthoDB" id="9759785at2"/>
<evidence type="ECO:0000256" key="5">
    <source>
        <dbReference type="ARBA" id="ARBA00023002"/>
    </source>
</evidence>
<dbReference type="Pfam" id="PF16078">
    <property type="entry name" value="2-oxogl_dehyd_N"/>
    <property type="match status" value="1"/>
</dbReference>
<evidence type="ECO:0000256" key="7">
    <source>
        <dbReference type="SAM" id="MobiDB-lite"/>
    </source>
</evidence>
<dbReference type="Pfam" id="PF16870">
    <property type="entry name" value="OxoGdeHyase_C"/>
    <property type="match status" value="1"/>
</dbReference>
<dbReference type="eggNOG" id="COG0567">
    <property type="taxonomic scope" value="Bacteria"/>
</dbReference>
<keyword evidence="10" id="KW-1185">Reference proteome</keyword>
<evidence type="ECO:0000256" key="2">
    <source>
        <dbReference type="ARBA" id="ARBA00003906"/>
    </source>
</evidence>
<gene>
    <name evidence="9" type="primary">kgd</name>
    <name evidence="9" type="ORF">PPSIR1_34108</name>
</gene>
<dbReference type="NCBIfam" id="TIGR00239">
    <property type="entry name" value="2oxo_dh_E1"/>
    <property type="match status" value="1"/>
</dbReference>
<name>A6GF68_9BACT</name>
<dbReference type="AlphaFoldDB" id="A6GF68"/>
<dbReference type="NCBIfam" id="NF006914">
    <property type="entry name" value="PRK09404.1"/>
    <property type="match status" value="1"/>
</dbReference>
<dbReference type="RefSeq" id="WP_006975358.1">
    <property type="nucleotide sequence ID" value="NZ_ABCS01000090.1"/>
</dbReference>
<dbReference type="InterPro" id="IPR031717">
    <property type="entry name" value="ODO-1/KGD_C"/>
</dbReference>
<dbReference type="Gene3D" id="3.40.50.11610">
    <property type="entry name" value="Multifunctional 2-oxoglutarate metabolism enzyme, C-terminal domain"/>
    <property type="match status" value="1"/>
</dbReference>
<dbReference type="CDD" id="cd02016">
    <property type="entry name" value="TPP_E1_OGDC_like"/>
    <property type="match status" value="1"/>
</dbReference>
<dbReference type="EMBL" id="ABCS01000090">
    <property type="protein sequence ID" value="EDM75465.1"/>
    <property type="molecule type" value="Genomic_DNA"/>
</dbReference>
<dbReference type="PANTHER" id="PTHR23152:SF4">
    <property type="entry name" value="2-OXOADIPATE DEHYDROGENASE COMPLEX COMPONENT E1"/>
    <property type="match status" value="1"/>
</dbReference>
<dbReference type="SUPFAM" id="SSF52518">
    <property type="entry name" value="Thiamin diphosphate-binding fold (THDP-binding)"/>
    <property type="match status" value="2"/>
</dbReference>
<dbReference type="Gene3D" id="1.10.287.1150">
    <property type="entry name" value="TPP helical domain"/>
    <property type="match status" value="1"/>
</dbReference>
<keyword evidence="6" id="KW-0786">Thiamine pyrophosphate</keyword>
<keyword evidence="5 9" id="KW-0560">Oxidoreductase</keyword>
<dbReference type="PANTHER" id="PTHR23152">
    <property type="entry name" value="2-OXOGLUTARATE DEHYDROGENASE"/>
    <property type="match status" value="1"/>
</dbReference>
<evidence type="ECO:0000313" key="10">
    <source>
        <dbReference type="Proteomes" id="UP000005801"/>
    </source>
</evidence>